<proteinExistence type="predicted"/>
<evidence type="ECO:0000313" key="2">
    <source>
        <dbReference type="EMBL" id="SDP13820.1"/>
    </source>
</evidence>
<dbReference type="SUPFAM" id="SSF54862">
    <property type="entry name" value="4Fe-4S ferredoxins"/>
    <property type="match status" value="1"/>
</dbReference>
<dbReference type="PANTHER" id="PTHR42783">
    <property type="entry name" value="GLUTAMATE SYNTHASE [NADPH] SMALL CHAIN"/>
    <property type="match status" value="1"/>
</dbReference>
<reference evidence="2 3" key="1">
    <citation type="submission" date="2016-10" db="EMBL/GenBank/DDBJ databases">
        <authorList>
            <person name="de Groot N.N."/>
        </authorList>
    </citation>
    <scope>NUCLEOTIDE SEQUENCE [LARGE SCALE GENOMIC DNA]</scope>
    <source>
        <strain evidence="2 3">DSM 12272</strain>
    </source>
</reference>
<dbReference type="Pfam" id="PF07992">
    <property type="entry name" value="Pyr_redox_2"/>
    <property type="match status" value="1"/>
</dbReference>
<dbReference type="EMBL" id="FNJM01000002">
    <property type="protein sequence ID" value="SDP13820.1"/>
    <property type="molecule type" value="Genomic_DNA"/>
</dbReference>
<dbReference type="AlphaFoldDB" id="A0A1H0Q9F3"/>
<dbReference type="Gene3D" id="1.10.1060.10">
    <property type="entry name" value="Alpha-helical ferredoxin"/>
    <property type="match status" value="1"/>
</dbReference>
<dbReference type="InterPro" id="IPR017896">
    <property type="entry name" value="4Fe4S_Fe-S-bd"/>
</dbReference>
<dbReference type="InterPro" id="IPR023753">
    <property type="entry name" value="FAD/NAD-binding_dom"/>
</dbReference>
<dbReference type="SUPFAM" id="SSF51971">
    <property type="entry name" value="Nucleotide-binding domain"/>
    <property type="match status" value="1"/>
</dbReference>
<feature type="domain" description="4Fe-4S ferredoxin-type" evidence="1">
    <location>
        <begin position="833"/>
        <end position="862"/>
    </location>
</feature>
<dbReference type="Proteomes" id="UP000198597">
    <property type="component" value="Unassembled WGS sequence"/>
</dbReference>
<dbReference type="InterPro" id="IPR009051">
    <property type="entry name" value="Helical_ferredxn"/>
</dbReference>
<accession>A0A1H0Q9F3</accession>
<feature type="domain" description="4Fe-4S ferredoxin-type" evidence="1">
    <location>
        <begin position="284"/>
        <end position="313"/>
    </location>
</feature>
<keyword evidence="3" id="KW-1185">Reference proteome</keyword>
<dbReference type="PANTHER" id="PTHR42783:SF3">
    <property type="entry name" value="GLUTAMATE SYNTHASE [NADPH] SMALL CHAIN-RELATED"/>
    <property type="match status" value="1"/>
</dbReference>
<dbReference type="STRING" id="94869.SAMN04488529_102262"/>
<dbReference type="InterPro" id="IPR028261">
    <property type="entry name" value="DPD_II"/>
</dbReference>
<evidence type="ECO:0000259" key="1">
    <source>
        <dbReference type="PROSITE" id="PS51379"/>
    </source>
</evidence>
<dbReference type="Gene3D" id="3.30.70.20">
    <property type="match status" value="1"/>
</dbReference>
<dbReference type="GO" id="GO:0016491">
    <property type="term" value="F:oxidoreductase activity"/>
    <property type="evidence" value="ECO:0007669"/>
    <property type="project" value="InterPro"/>
</dbReference>
<dbReference type="PROSITE" id="PS51379">
    <property type="entry name" value="4FE4S_FER_2"/>
    <property type="match status" value="2"/>
</dbReference>
<name>A0A1H0Q9F3_9CLOT</name>
<evidence type="ECO:0000313" key="3">
    <source>
        <dbReference type="Proteomes" id="UP000198597"/>
    </source>
</evidence>
<dbReference type="GO" id="GO:0051536">
    <property type="term" value="F:iron-sulfur cluster binding"/>
    <property type="evidence" value="ECO:0007669"/>
    <property type="project" value="InterPro"/>
</dbReference>
<dbReference type="SUPFAM" id="SSF46548">
    <property type="entry name" value="alpha-helical ferredoxin"/>
    <property type="match status" value="2"/>
</dbReference>
<dbReference type="OrthoDB" id="9803192at2"/>
<dbReference type="Pfam" id="PF00037">
    <property type="entry name" value="Fer4"/>
    <property type="match status" value="1"/>
</dbReference>
<dbReference type="PRINTS" id="PR00419">
    <property type="entry name" value="ADXRDTASE"/>
</dbReference>
<sequence length="903" mass="99946">MSKRPLIMKLANKVSIESKTYTGIKETDSEYKILDPVVTDEMAEVGLGLKVRKFLTTAEVAKKVGKPEDYCYEQLWKLSDAGVCKVTKREDGVDTWFLPIWVPGIMEMMVANKENVEKYPVIAECFEEYTLKRTAMLAPNMPIGNGLMRVIPVEKAISGETTARSFEEISEYIENSYMLSVADCSCRRSRRLMGEGCGHLEKDMCIQLNDGAEYFVRTGKARQITKEEAYEIVKRAEENGLVHQMPNLDGPGKGLAICNCCGCSCFSLRVGEYYNTFDFVRSNYVAQIDPNKCVACGQCVENCQVNALKLGQKLCSKTPVVTEFKHDHPQNTKWGPDKWNPEYRTTRKDVVDTGTAPCKTNCPAHIAIQGYIKLAAQGKYREALELIKKENPLPAVCGRICNRRCESACTRGDIDEPIAIDEIKKFIAQQDLNAETRYVPAMINTIGEPFTNKIAVIGAGPAGLSCAFFLAQNGYPVTVFEKENKLGGMLTLGIPSFRLEKDVVEAEIDILREMGVTFKTGIEVGKDVTLDQLRAEGYEAFYVAIGAQGGRNIGIPGEDAKGVITGVKFLRNINLNGDTNLSGRTVVVGGGNVAIDVARTAARAGSSDVSMFCLESRDIMPAAVDEIEEAEAEDIVINNSWGPKEILIEDGKVKGIVFKKCTAVFDSDHRFNPQYAEDDTMTIECENLLLSIGQSILWGDLLEGSKVEFNRNQTCKADSFTYQTAQPDIFVGGDVYTGPKFAIDAIAAGKEGAVSIHRFVHPGQSLVIGRDRRQYKELDKKNAIIPLDSYDNTSRQKAAKIDDSKEKETFRDLRRAFTEKQVKKETERCLGCGVTIVDEYICVGCGICTTKCKFDAIRLVKKTDTHGVPFEKAIIGVMAPTMIKRVGKIAINKVTHLFSKEDK</sequence>
<dbReference type="InterPro" id="IPR036188">
    <property type="entry name" value="FAD/NAD-bd_sf"/>
</dbReference>
<gene>
    <name evidence="2" type="ORF">SAMN04488529_102262</name>
</gene>
<organism evidence="2 3">
    <name type="scientific">Clostridium gasigenes</name>
    <dbReference type="NCBI Taxonomy" id="94869"/>
    <lineage>
        <taxon>Bacteria</taxon>
        <taxon>Bacillati</taxon>
        <taxon>Bacillota</taxon>
        <taxon>Clostridia</taxon>
        <taxon>Eubacteriales</taxon>
        <taxon>Clostridiaceae</taxon>
        <taxon>Clostridium</taxon>
    </lineage>
</organism>
<dbReference type="Pfam" id="PF14691">
    <property type="entry name" value="Fer4_20"/>
    <property type="match status" value="1"/>
</dbReference>
<dbReference type="Gene3D" id="3.50.50.60">
    <property type="entry name" value="FAD/NAD(P)-binding domain"/>
    <property type="match status" value="2"/>
</dbReference>
<protein>
    <submittedName>
        <fullName evidence="2">NADPH-dependent glutamate synthase beta chain</fullName>
    </submittedName>
</protein>